<proteinExistence type="predicted"/>
<gene>
    <name evidence="1" type="ORF">EH240_12720</name>
</gene>
<sequence length="124" mass="13970">MPGYKPNWVLKVDLPRLIQTGDSSRSGIRAAWAKALHNLGAAANKGPGRPKKEAEHRIILSRVYRAIGDGKRPKQAYKLVADQHPVGERTVRDIYESNGKLRDLWKENEEFLKDAADWSGTLRP</sequence>
<dbReference type="Proteomes" id="UP000273786">
    <property type="component" value="Unassembled WGS sequence"/>
</dbReference>
<dbReference type="AlphaFoldDB" id="A0A3P3FVC7"/>
<dbReference type="EMBL" id="RQXT01000012">
    <property type="protein sequence ID" value="RRI02322.1"/>
    <property type="molecule type" value="Genomic_DNA"/>
</dbReference>
<keyword evidence="2" id="KW-1185">Reference proteome</keyword>
<evidence type="ECO:0000313" key="2">
    <source>
        <dbReference type="Proteomes" id="UP000273786"/>
    </source>
</evidence>
<evidence type="ECO:0000313" key="1">
    <source>
        <dbReference type="EMBL" id="RRI02322.1"/>
    </source>
</evidence>
<name>A0A3P3FVC7_9HYPH</name>
<accession>A0A3P3FVC7</accession>
<reference evidence="1 2" key="1">
    <citation type="submission" date="2018-11" db="EMBL/GenBank/DDBJ databases">
        <title>the genome of Mesorhizobium tamadayense DSM 28320.</title>
        <authorList>
            <person name="Gao J."/>
        </authorList>
    </citation>
    <scope>NUCLEOTIDE SEQUENCE [LARGE SCALE GENOMIC DNA]</scope>
    <source>
        <strain evidence="1 2">DSM 28320</strain>
    </source>
</reference>
<organism evidence="1 2">
    <name type="scientific">Mesorhizobium tamadayense</name>
    <dbReference type="NCBI Taxonomy" id="425306"/>
    <lineage>
        <taxon>Bacteria</taxon>
        <taxon>Pseudomonadati</taxon>
        <taxon>Pseudomonadota</taxon>
        <taxon>Alphaproteobacteria</taxon>
        <taxon>Hyphomicrobiales</taxon>
        <taxon>Phyllobacteriaceae</taxon>
        <taxon>Mesorhizobium</taxon>
    </lineage>
</organism>
<comment type="caution">
    <text evidence="1">The sequence shown here is derived from an EMBL/GenBank/DDBJ whole genome shotgun (WGS) entry which is preliminary data.</text>
</comment>
<dbReference type="RefSeq" id="WP_124998678.1">
    <property type="nucleotide sequence ID" value="NZ_RQXT01000012.1"/>
</dbReference>
<protein>
    <submittedName>
        <fullName evidence="1">Uncharacterized protein</fullName>
    </submittedName>
</protein>